<dbReference type="NCBIfam" id="TIGR01439">
    <property type="entry name" value="lp_hng_hel_AbrB"/>
    <property type="match status" value="1"/>
</dbReference>
<sequence length="122" mass="13405">MIDKSDYSVYTDFIEQTKCLNITLLNGVMEMEKENGNESCCLPMEETCCCKVESVVSIDGRGQMVLPKELRDKAKIGAGDKLAVISWEKGGELCCIALIKAEKFTEMVKGQIGPMMKEVVGG</sequence>
<dbReference type="Pfam" id="PF04014">
    <property type="entry name" value="MazE_antitoxin"/>
    <property type="match status" value="1"/>
</dbReference>
<protein>
    <recommendedName>
        <fullName evidence="1">SpoVT-AbrB domain-containing protein</fullName>
    </recommendedName>
</protein>
<accession>X1AAA9</accession>
<comment type="caution">
    <text evidence="2">The sequence shown here is derived from an EMBL/GenBank/DDBJ whole genome shotgun (WGS) entry which is preliminary data.</text>
</comment>
<dbReference type="SUPFAM" id="SSF89447">
    <property type="entry name" value="AbrB/MazE/MraZ-like"/>
    <property type="match status" value="1"/>
</dbReference>
<reference evidence="2" key="1">
    <citation type="journal article" date="2014" name="Front. Microbiol.">
        <title>High frequency of phylogenetically diverse reductive dehalogenase-homologous genes in deep subseafloor sedimentary metagenomes.</title>
        <authorList>
            <person name="Kawai M."/>
            <person name="Futagami T."/>
            <person name="Toyoda A."/>
            <person name="Takaki Y."/>
            <person name="Nishi S."/>
            <person name="Hori S."/>
            <person name="Arai W."/>
            <person name="Tsubouchi T."/>
            <person name="Morono Y."/>
            <person name="Uchiyama I."/>
            <person name="Ito T."/>
            <person name="Fujiyama A."/>
            <person name="Inagaki F."/>
            <person name="Takami H."/>
        </authorList>
    </citation>
    <scope>NUCLEOTIDE SEQUENCE</scope>
    <source>
        <strain evidence="2">Expedition CK06-06</strain>
    </source>
</reference>
<dbReference type="GO" id="GO:0003677">
    <property type="term" value="F:DNA binding"/>
    <property type="evidence" value="ECO:0007669"/>
    <property type="project" value="InterPro"/>
</dbReference>
<dbReference type="InterPro" id="IPR037914">
    <property type="entry name" value="SpoVT-AbrB_sf"/>
</dbReference>
<dbReference type="AlphaFoldDB" id="X1AAA9"/>
<name>X1AAA9_9ZZZZ</name>
<evidence type="ECO:0000313" key="2">
    <source>
        <dbReference type="EMBL" id="GAG57061.1"/>
    </source>
</evidence>
<dbReference type="PROSITE" id="PS51740">
    <property type="entry name" value="SPOVT_ABRB"/>
    <property type="match status" value="1"/>
</dbReference>
<proteinExistence type="predicted"/>
<dbReference type="InterPro" id="IPR007159">
    <property type="entry name" value="SpoVT-AbrB_dom"/>
</dbReference>
<dbReference type="NCBIfam" id="NF040962">
    <property type="entry name" value="near_HgcAB"/>
    <property type="match status" value="1"/>
</dbReference>
<dbReference type="SMART" id="SM00966">
    <property type="entry name" value="SpoVT_AbrB"/>
    <property type="match status" value="1"/>
</dbReference>
<organism evidence="2">
    <name type="scientific">marine sediment metagenome</name>
    <dbReference type="NCBI Taxonomy" id="412755"/>
    <lineage>
        <taxon>unclassified sequences</taxon>
        <taxon>metagenomes</taxon>
        <taxon>ecological metagenomes</taxon>
    </lineage>
</organism>
<evidence type="ECO:0000259" key="1">
    <source>
        <dbReference type="PROSITE" id="PS51740"/>
    </source>
</evidence>
<feature type="domain" description="SpoVT-AbrB" evidence="1">
    <location>
        <begin position="53"/>
        <end position="102"/>
    </location>
</feature>
<dbReference type="Gene3D" id="2.10.260.10">
    <property type="match status" value="1"/>
</dbReference>
<dbReference type="EMBL" id="BART01008714">
    <property type="protein sequence ID" value="GAG57061.1"/>
    <property type="molecule type" value="Genomic_DNA"/>
</dbReference>
<gene>
    <name evidence="2" type="ORF">S01H4_19525</name>
</gene>